<dbReference type="InterPro" id="IPR050546">
    <property type="entry name" value="Glycosyl_Hydrlase_16"/>
</dbReference>
<feature type="signal peptide" evidence="2">
    <location>
        <begin position="1"/>
        <end position="22"/>
    </location>
</feature>
<dbReference type="PROSITE" id="PS51762">
    <property type="entry name" value="GH16_2"/>
    <property type="match status" value="1"/>
</dbReference>
<dbReference type="Gene3D" id="2.60.40.10">
    <property type="entry name" value="Immunoglobulins"/>
    <property type="match status" value="1"/>
</dbReference>
<feature type="domain" description="GH16" evidence="3">
    <location>
        <begin position="36"/>
        <end position="273"/>
    </location>
</feature>
<reference evidence="5" key="1">
    <citation type="journal article" date="2019" name="Int. J. Syst. Evol. Microbiol.">
        <title>The Global Catalogue of Microorganisms (GCM) 10K type strain sequencing project: providing services to taxonomists for standard genome sequencing and annotation.</title>
        <authorList>
            <consortium name="The Broad Institute Genomics Platform"/>
            <consortium name="The Broad Institute Genome Sequencing Center for Infectious Disease"/>
            <person name="Wu L."/>
            <person name="Ma J."/>
        </authorList>
    </citation>
    <scope>NUCLEOTIDE SEQUENCE [LARGE SCALE GENOMIC DNA]</scope>
    <source>
        <strain evidence="5">KCTC 42498</strain>
    </source>
</reference>
<dbReference type="SUPFAM" id="SSF49899">
    <property type="entry name" value="Concanavalin A-like lectins/glucanases"/>
    <property type="match status" value="1"/>
</dbReference>
<protein>
    <submittedName>
        <fullName evidence="4">Family 16 glycosylhydrolase</fullName>
    </submittedName>
</protein>
<organism evidence="4 5">
    <name type="scientific">Pontibacter locisalis</name>
    <dbReference type="NCBI Taxonomy" id="1719035"/>
    <lineage>
        <taxon>Bacteria</taxon>
        <taxon>Pseudomonadati</taxon>
        <taxon>Bacteroidota</taxon>
        <taxon>Cytophagia</taxon>
        <taxon>Cytophagales</taxon>
        <taxon>Hymenobacteraceae</taxon>
        <taxon>Pontibacter</taxon>
    </lineage>
</organism>
<dbReference type="SUPFAM" id="SSF49265">
    <property type="entry name" value="Fibronectin type III"/>
    <property type="match status" value="1"/>
</dbReference>
<evidence type="ECO:0000313" key="4">
    <source>
        <dbReference type="EMBL" id="MFD2513606.1"/>
    </source>
</evidence>
<accession>A0ABW5IKE0</accession>
<comment type="similarity">
    <text evidence="1">Belongs to the glycosyl hydrolase 16 family.</text>
</comment>
<evidence type="ECO:0000313" key="5">
    <source>
        <dbReference type="Proteomes" id="UP001597544"/>
    </source>
</evidence>
<sequence length="697" mass="76446">MRILYKGLTAFMLLCFAVPAFSQNPGFNELVWHDEFEGEGAPNPTYWNYDLGTGQGGWGNNEVQSYTNQSSNIRRSNGKLVIEANKNNGAWTSARIKTQGKYSFTYGRIEFRAKLPKGSGTWPALWMLGESINTKGWPACGEIDVMEHVGRDPGKIHGTLHTPSSYGNTVNTNSTMVSDYGDSFHVYAAEWTPEAIKFYVDNNLFYTYAPANKDAATWPFNDPQFIIINLAMGGNWGSDTKYETNGQKNGIDPALTTARFEVDYVRVYQGFQELKLNGPTTVTPNAQNLSFKASQVTGASYTWEVPVGATIISGAGTSEIKVNWGETSGQVRVQMDLDGQLYNKEINVNITQSPNGEAFMIEDFSSLPTAKLTSSGGTFNFSQADGAMKVDYQVPDPNALPQIVYTLTEPLNMSGYPVLAATIKTKNESGTVLLRLDLKDTAGKTTGTSTVFNLTPLIDDGEHFTYYFDYSNLFGTGSGQIDGTKVKQIRILVNYGILGSAGNDSFWIDQFRVLQRTPSVPNRPSHLTLSKTSNSVTLNWQDNATNEESFRIFRATLQAGPFTEIATVAANARAYTDAVSPENGYLYKVKTTNSNGTSEFSNLVASSESLLSIKDQFNNDQVMVYPNPSTGEFSVLINSALKITGTHFFNSLGKEVVASISQITASLLQVKTNAAPGLYFCHLHTPDGIIIKRILII</sequence>
<keyword evidence="2" id="KW-0732">Signal</keyword>
<dbReference type="CDD" id="cd00063">
    <property type="entry name" value="FN3"/>
    <property type="match status" value="1"/>
</dbReference>
<dbReference type="InterPro" id="IPR000757">
    <property type="entry name" value="Beta-glucanase-like"/>
</dbReference>
<dbReference type="CDD" id="cd08023">
    <property type="entry name" value="GH16_laminarinase_like"/>
    <property type="match status" value="1"/>
</dbReference>
<gene>
    <name evidence="4" type="ORF">ACFSRY_06990</name>
</gene>
<evidence type="ECO:0000256" key="1">
    <source>
        <dbReference type="ARBA" id="ARBA00006865"/>
    </source>
</evidence>
<dbReference type="NCBIfam" id="TIGR04183">
    <property type="entry name" value="Por_Secre_tail"/>
    <property type="match status" value="1"/>
</dbReference>
<dbReference type="InterPro" id="IPR036116">
    <property type="entry name" value="FN3_sf"/>
</dbReference>
<dbReference type="InterPro" id="IPR013783">
    <property type="entry name" value="Ig-like_fold"/>
</dbReference>
<dbReference type="InterPro" id="IPR013320">
    <property type="entry name" value="ConA-like_dom_sf"/>
</dbReference>
<dbReference type="InterPro" id="IPR003961">
    <property type="entry name" value="FN3_dom"/>
</dbReference>
<keyword evidence="5" id="KW-1185">Reference proteome</keyword>
<dbReference type="InterPro" id="IPR026444">
    <property type="entry name" value="Secre_tail"/>
</dbReference>
<dbReference type="Gene3D" id="2.60.120.200">
    <property type="match status" value="1"/>
</dbReference>
<dbReference type="Proteomes" id="UP001597544">
    <property type="component" value="Unassembled WGS sequence"/>
</dbReference>
<dbReference type="RefSeq" id="WP_377504483.1">
    <property type="nucleotide sequence ID" value="NZ_JBHULU010000010.1"/>
</dbReference>
<dbReference type="PANTHER" id="PTHR10963">
    <property type="entry name" value="GLYCOSYL HYDROLASE-RELATED"/>
    <property type="match status" value="1"/>
</dbReference>
<dbReference type="Pfam" id="PF19408">
    <property type="entry name" value="PKD_6"/>
    <property type="match status" value="1"/>
</dbReference>
<name>A0ABW5IKE0_9BACT</name>
<dbReference type="EMBL" id="JBHULU010000010">
    <property type="protein sequence ID" value="MFD2513606.1"/>
    <property type="molecule type" value="Genomic_DNA"/>
</dbReference>
<evidence type="ECO:0000256" key="2">
    <source>
        <dbReference type="SAM" id="SignalP"/>
    </source>
</evidence>
<proteinExistence type="inferred from homology"/>
<feature type="chain" id="PRO_5045851661" evidence="2">
    <location>
        <begin position="23"/>
        <end position="697"/>
    </location>
</feature>
<dbReference type="Pfam" id="PF00722">
    <property type="entry name" value="Glyco_hydro_16"/>
    <property type="match status" value="1"/>
</dbReference>
<dbReference type="InterPro" id="IPR045829">
    <property type="entry name" value="PKD_6"/>
</dbReference>
<dbReference type="PANTHER" id="PTHR10963:SF55">
    <property type="entry name" value="GLYCOSIDE HYDROLASE FAMILY 16 PROTEIN"/>
    <property type="match status" value="1"/>
</dbReference>
<evidence type="ECO:0000259" key="3">
    <source>
        <dbReference type="PROSITE" id="PS51762"/>
    </source>
</evidence>
<comment type="caution">
    <text evidence="4">The sequence shown here is derived from an EMBL/GenBank/DDBJ whole genome shotgun (WGS) entry which is preliminary data.</text>
</comment>